<reference evidence="1" key="1">
    <citation type="submission" date="2017-05" db="UniProtKB">
        <authorList>
            <consortium name="EnsemblMetazoa"/>
        </authorList>
    </citation>
    <scope>IDENTIFICATION</scope>
</reference>
<dbReference type="AlphaFoldDB" id="A0A1X7VSN7"/>
<sequence>MADDEVVAAVGAGDEAAPDTQAQFRQIISSLWKLKEFKASSKETVDSVTRKMRREKDGYLFKKKGHRLQYEFNKDIASKMEETENALRKLPVTEATKQTLDTAKELLKQGMSLLARRQKHIKIADRSDQ</sequence>
<accession>A0A1X7VSN7</accession>
<evidence type="ECO:0000313" key="1">
    <source>
        <dbReference type="EnsemblMetazoa" id="Aqu2.1.42428_001"/>
    </source>
</evidence>
<proteinExistence type="predicted"/>
<dbReference type="InParanoid" id="A0A1X7VSN7"/>
<name>A0A1X7VSN7_AMPQE</name>
<organism evidence="1">
    <name type="scientific">Amphimedon queenslandica</name>
    <name type="common">Sponge</name>
    <dbReference type="NCBI Taxonomy" id="400682"/>
    <lineage>
        <taxon>Eukaryota</taxon>
        <taxon>Metazoa</taxon>
        <taxon>Porifera</taxon>
        <taxon>Demospongiae</taxon>
        <taxon>Heteroscleromorpha</taxon>
        <taxon>Haplosclerida</taxon>
        <taxon>Niphatidae</taxon>
        <taxon>Amphimedon</taxon>
    </lineage>
</organism>
<dbReference type="EnsemblMetazoa" id="Aqu2.1.42428_001">
    <property type="protein sequence ID" value="Aqu2.1.42428_001"/>
    <property type="gene ID" value="Aqu2.1.42428"/>
</dbReference>
<protein>
    <submittedName>
        <fullName evidence="1">Uncharacterized protein</fullName>
    </submittedName>
</protein>